<gene>
    <name evidence="2" type="ORF">S03H2_31477</name>
</gene>
<name>X1GVJ5_9ZZZZ</name>
<dbReference type="Gene3D" id="3.10.580.10">
    <property type="entry name" value="CBS-domain"/>
    <property type="match status" value="1"/>
</dbReference>
<evidence type="ECO:0000259" key="1">
    <source>
        <dbReference type="Pfam" id="PF00571"/>
    </source>
</evidence>
<dbReference type="SUPFAM" id="SSF54631">
    <property type="entry name" value="CBS-domain pair"/>
    <property type="match status" value="1"/>
</dbReference>
<reference evidence="2" key="1">
    <citation type="journal article" date="2014" name="Front. Microbiol.">
        <title>High frequency of phylogenetically diverse reductive dehalogenase-homologous genes in deep subseafloor sedimentary metagenomes.</title>
        <authorList>
            <person name="Kawai M."/>
            <person name="Futagami T."/>
            <person name="Toyoda A."/>
            <person name="Takaki Y."/>
            <person name="Nishi S."/>
            <person name="Hori S."/>
            <person name="Arai W."/>
            <person name="Tsubouchi T."/>
            <person name="Morono Y."/>
            <person name="Uchiyama I."/>
            <person name="Ito T."/>
            <person name="Fujiyama A."/>
            <person name="Inagaki F."/>
            <person name="Takami H."/>
        </authorList>
    </citation>
    <scope>NUCLEOTIDE SEQUENCE</scope>
    <source>
        <strain evidence="2">Expedition CK06-06</strain>
    </source>
</reference>
<protein>
    <recommendedName>
        <fullName evidence="1">CBS domain-containing protein</fullName>
    </recommendedName>
</protein>
<comment type="caution">
    <text evidence="2">The sequence shown here is derived from an EMBL/GenBank/DDBJ whole genome shotgun (WGS) entry which is preliminary data.</text>
</comment>
<dbReference type="InterPro" id="IPR000644">
    <property type="entry name" value="CBS_dom"/>
</dbReference>
<dbReference type="AlphaFoldDB" id="X1GVJ5"/>
<dbReference type="EMBL" id="BARU01019087">
    <property type="protein sequence ID" value="GAH48885.1"/>
    <property type="molecule type" value="Genomic_DNA"/>
</dbReference>
<feature type="non-terminal residue" evidence="2">
    <location>
        <position position="36"/>
    </location>
</feature>
<dbReference type="Pfam" id="PF00571">
    <property type="entry name" value="CBS"/>
    <property type="match status" value="1"/>
</dbReference>
<proteinExistence type="predicted"/>
<dbReference type="InterPro" id="IPR046342">
    <property type="entry name" value="CBS_dom_sf"/>
</dbReference>
<accession>X1GVJ5</accession>
<evidence type="ECO:0000313" key="2">
    <source>
        <dbReference type="EMBL" id="GAH48885.1"/>
    </source>
</evidence>
<organism evidence="2">
    <name type="scientific">marine sediment metagenome</name>
    <dbReference type="NCBI Taxonomy" id="412755"/>
    <lineage>
        <taxon>unclassified sequences</taxon>
        <taxon>metagenomes</taxon>
        <taxon>ecological metagenomes</taxon>
    </lineage>
</organism>
<feature type="domain" description="CBS" evidence="1">
    <location>
        <begin position="3"/>
        <end position="36"/>
    </location>
</feature>
<sequence length="36" mass="3907">MQVKEIMTCNVETISSDANLVQAARKMQSLEVGALP</sequence>